<keyword evidence="3" id="KW-0663">Pyridoxal phosphate</keyword>
<dbReference type="GO" id="GO:0016831">
    <property type="term" value="F:carboxy-lyase activity"/>
    <property type="evidence" value="ECO:0007669"/>
    <property type="project" value="UniProtKB-KW"/>
</dbReference>
<dbReference type="PANTHER" id="PTHR11999:SF70">
    <property type="entry name" value="MIP05841P"/>
    <property type="match status" value="1"/>
</dbReference>
<dbReference type="PANTHER" id="PTHR11999">
    <property type="entry name" value="GROUP II PYRIDOXAL-5-PHOSPHATE DECARBOXYLASE"/>
    <property type="match status" value="1"/>
</dbReference>
<dbReference type="InterPro" id="IPR010977">
    <property type="entry name" value="Aromatic_deC"/>
</dbReference>
<organism evidence="5">
    <name type="scientific">marine metagenome</name>
    <dbReference type="NCBI Taxonomy" id="408172"/>
    <lineage>
        <taxon>unclassified sequences</taxon>
        <taxon>metagenomes</taxon>
        <taxon>ecological metagenomes</taxon>
    </lineage>
</organism>
<dbReference type="GO" id="GO:0006520">
    <property type="term" value="P:amino acid metabolic process"/>
    <property type="evidence" value="ECO:0007669"/>
    <property type="project" value="InterPro"/>
</dbReference>
<dbReference type="InterPro" id="IPR015421">
    <property type="entry name" value="PyrdxlP-dep_Trfase_major"/>
</dbReference>
<dbReference type="Gene3D" id="3.90.1150.170">
    <property type="match status" value="1"/>
</dbReference>
<dbReference type="InterPro" id="IPR002129">
    <property type="entry name" value="PyrdxlP-dep_de-COase"/>
</dbReference>
<evidence type="ECO:0000256" key="3">
    <source>
        <dbReference type="ARBA" id="ARBA00022898"/>
    </source>
</evidence>
<protein>
    <recommendedName>
        <fullName evidence="6">Decarboxylase</fullName>
    </recommendedName>
</protein>
<evidence type="ECO:0000256" key="4">
    <source>
        <dbReference type="ARBA" id="ARBA00023239"/>
    </source>
</evidence>
<dbReference type="PRINTS" id="PR00800">
    <property type="entry name" value="YHDCRBOXLASE"/>
</dbReference>
<accession>A0A382NFL3</accession>
<gene>
    <name evidence="5" type="ORF">METZ01_LOCUS311215</name>
</gene>
<evidence type="ECO:0000256" key="1">
    <source>
        <dbReference type="ARBA" id="ARBA00001933"/>
    </source>
</evidence>
<dbReference type="AlphaFoldDB" id="A0A382NFL3"/>
<dbReference type="Pfam" id="PF00282">
    <property type="entry name" value="Pyridoxal_deC"/>
    <property type="match status" value="1"/>
</dbReference>
<dbReference type="EMBL" id="UINC01099244">
    <property type="protein sequence ID" value="SVC58361.1"/>
    <property type="molecule type" value="Genomic_DNA"/>
</dbReference>
<comment type="cofactor">
    <cofactor evidence="1">
        <name>pyridoxal 5'-phosphate</name>
        <dbReference type="ChEBI" id="CHEBI:597326"/>
    </cofactor>
</comment>
<proteinExistence type="predicted"/>
<sequence>MRELGYEAIDIMVDRWTTLRDKDVWAGGTRSEMEAMLRQPPPEDRSCAIEVMTQPVDEVLTRAARIDHPRFFAFVPSSPTWPSVIADALVSGFNVFQGTWLESAAPSQVELIVLDWFRQWIGFPESSGGILTSGGSAANLNAFVLARGEMDQLDKAVVYLSDQGHSSLERAARIVGIQDSNIRMIPCDTDYRMDLELLSTAIQQDRNNDLKPTILCGNGGATSTGAVDSLEQMAEISVRENLWFHVDASYGGFSILAAEGKENLVGINLADSVTLDPHKWLFQPYEIGCLMVRNLQLLESAFRVTPDYLQDMDLGLEHVNFCDRGLQLTRSA</sequence>
<dbReference type="SUPFAM" id="SSF53383">
    <property type="entry name" value="PLP-dependent transferases"/>
    <property type="match status" value="1"/>
</dbReference>
<name>A0A382NFL3_9ZZZZ</name>
<dbReference type="GO" id="GO:0030170">
    <property type="term" value="F:pyridoxal phosphate binding"/>
    <property type="evidence" value="ECO:0007669"/>
    <property type="project" value="InterPro"/>
</dbReference>
<feature type="non-terminal residue" evidence="5">
    <location>
        <position position="332"/>
    </location>
</feature>
<reference evidence="5" key="1">
    <citation type="submission" date="2018-05" db="EMBL/GenBank/DDBJ databases">
        <authorList>
            <person name="Lanie J.A."/>
            <person name="Ng W.-L."/>
            <person name="Kazmierczak K.M."/>
            <person name="Andrzejewski T.M."/>
            <person name="Davidsen T.M."/>
            <person name="Wayne K.J."/>
            <person name="Tettelin H."/>
            <person name="Glass J.I."/>
            <person name="Rusch D."/>
            <person name="Podicherti R."/>
            <person name="Tsui H.-C.T."/>
            <person name="Winkler M.E."/>
        </authorList>
    </citation>
    <scope>NUCLEOTIDE SEQUENCE</scope>
</reference>
<dbReference type="Gene3D" id="3.40.640.10">
    <property type="entry name" value="Type I PLP-dependent aspartate aminotransferase-like (Major domain)"/>
    <property type="match status" value="1"/>
</dbReference>
<dbReference type="GO" id="GO:0019752">
    <property type="term" value="P:carboxylic acid metabolic process"/>
    <property type="evidence" value="ECO:0007669"/>
    <property type="project" value="InterPro"/>
</dbReference>
<evidence type="ECO:0000256" key="2">
    <source>
        <dbReference type="ARBA" id="ARBA00022793"/>
    </source>
</evidence>
<keyword evidence="4" id="KW-0456">Lyase</keyword>
<dbReference type="InterPro" id="IPR015424">
    <property type="entry name" value="PyrdxlP-dep_Trfase"/>
</dbReference>
<evidence type="ECO:0000313" key="5">
    <source>
        <dbReference type="EMBL" id="SVC58361.1"/>
    </source>
</evidence>
<evidence type="ECO:0008006" key="6">
    <source>
        <dbReference type="Google" id="ProtNLM"/>
    </source>
</evidence>
<keyword evidence="2" id="KW-0210">Decarboxylase</keyword>